<sequence length="70" mass="8075">MNAASDLVLNQINQALLIKFAVDKWRYQRGQRAMKTFHGPSLCGSFGELEKFEISFKIEARKRILPQAYT</sequence>
<protein>
    <recommendedName>
        <fullName evidence="3">Transposase</fullName>
    </recommendedName>
</protein>
<reference evidence="1 2" key="1">
    <citation type="submission" date="2022-01" db="EMBL/GenBank/DDBJ databases">
        <title>Desulfofustis limnae sp. nov., a novel mesophilic sulfate-reducing bacterium isolated from marsh soil.</title>
        <authorList>
            <person name="Watanabe M."/>
            <person name="Takahashi A."/>
            <person name="Kojima H."/>
            <person name="Fukui M."/>
        </authorList>
    </citation>
    <scope>NUCLEOTIDE SEQUENCE [LARGE SCALE GENOMIC DNA]</scope>
    <source>
        <strain evidence="1 2">PPLL</strain>
    </source>
</reference>
<gene>
    <name evidence="1" type="ORF">DPPLL_35370</name>
</gene>
<proteinExistence type="predicted"/>
<dbReference type="Proteomes" id="UP000830055">
    <property type="component" value="Chromosome"/>
</dbReference>
<name>A0ABM7WDW0_9BACT</name>
<accession>A0ABM7WDW0</accession>
<evidence type="ECO:0000313" key="2">
    <source>
        <dbReference type="Proteomes" id="UP000830055"/>
    </source>
</evidence>
<keyword evidence="2" id="KW-1185">Reference proteome</keyword>
<organism evidence="1 2">
    <name type="scientific">Desulfofustis limnaeus</name>
    <dbReference type="NCBI Taxonomy" id="2740163"/>
    <lineage>
        <taxon>Bacteria</taxon>
        <taxon>Pseudomonadati</taxon>
        <taxon>Thermodesulfobacteriota</taxon>
        <taxon>Desulfobulbia</taxon>
        <taxon>Desulfobulbales</taxon>
        <taxon>Desulfocapsaceae</taxon>
        <taxon>Desulfofustis</taxon>
    </lineage>
</organism>
<evidence type="ECO:0000313" key="1">
    <source>
        <dbReference type="EMBL" id="BDD89172.1"/>
    </source>
</evidence>
<dbReference type="EMBL" id="AP025516">
    <property type="protein sequence ID" value="BDD89172.1"/>
    <property type="molecule type" value="Genomic_DNA"/>
</dbReference>
<evidence type="ECO:0008006" key="3">
    <source>
        <dbReference type="Google" id="ProtNLM"/>
    </source>
</evidence>